<evidence type="ECO:0000256" key="3">
    <source>
        <dbReference type="ARBA" id="ARBA00006347"/>
    </source>
</evidence>
<dbReference type="Gene3D" id="3.40.30.10">
    <property type="entry name" value="Glutaredoxin"/>
    <property type="match status" value="1"/>
</dbReference>
<protein>
    <recommendedName>
        <fullName evidence="4">protein disulfide-isomerase</fullName>
        <ecNumber evidence="4">5.3.4.1</ecNumber>
    </recommendedName>
</protein>
<evidence type="ECO:0000313" key="8">
    <source>
        <dbReference type="EMBL" id="ONK56472.1"/>
    </source>
</evidence>
<dbReference type="GO" id="GO:0006457">
    <property type="term" value="P:protein folding"/>
    <property type="evidence" value="ECO:0007669"/>
    <property type="project" value="TreeGrafter"/>
</dbReference>
<dbReference type="SUPFAM" id="SSF52833">
    <property type="entry name" value="Thioredoxin-like"/>
    <property type="match status" value="1"/>
</dbReference>
<keyword evidence="9" id="KW-1185">Reference proteome</keyword>
<organism evidence="8 9">
    <name type="scientific">Asparagus officinalis</name>
    <name type="common">Garden asparagus</name>
    <dbReference type="NCBI Taxonomy" id="4686"/>
    <lineage>
        <taxon>Eukaryota</taxon>
        <taxon>Viridiplantae</taxon>
        <taxon>Streptophyta</taxon>
        <taxon>Embryophyta</taxon>
        <taxon>Tracheophyta</taxon>
        <taxon>Spermatophyta</taxon>
        <taxon>Magnoliopsida</taxon>
        <taxon>Liliopsida</taxon>
        <taxon>Asparagales</taxon>
        <taxon>Asparagaceae</taxon>
        <taxon>Asparagoideae</taxon>
        <taxon>Asparagus</taxon>
    </lineage>
</organism>
<accession>A0A5P1E1I2</accession>
<dbReference type="EC" id="5.3.4.1" evidence="4"/>
<name>A0A5P1E1I2_ASPOF</name>
<gene>
    <name evidence="8" type="ORF">A4U43_C10F9070</name>
</gene>
<evidence type="ECO:0000256" key="7">
    <source>
        <dbReference type="ARBA" id="ARBA00023284"/>
    </source>
</evidence>
<comment type="similarity">
    <text evidence="3">Belongs to the protein disulfide isomerase family.</text>
</comment>
<dbReference type="PANTHER" id="PTHR18929:SF132">
    <property type="entry name" value="PROTEIN DISULFIDE-ISOMERASE A3"/>
    <property type="match status" value="1"/>
</dbReference>
<comment type="catalytic activity">
    <reaction evidence="1">
        <text>Catalyzes the rearrangement of -S-S- bonds in proteins.</text>
        <dbReference type="EC" id="5.3.4.1"/>
    </reaction>
</comment>
<reference evidence="9" key="1">
    <citation type="journal article" date="2017" name="Nat. Commun.">
        <title>The asparagus genome sheds light on the origin and evolution of a young Y chromosome.</title>
        <authorList>
            <person name="Harkess A."/>
            <person name="Zhou J."/>
            <person name="Xu C."/>
            <person name="Bowers J.E."/>
            <person name="Van der Hulst R."/>
            <person name="Ayyampalayam S."/>
            <person name="Mercati F."/>
            <person name="Riccardi P."/>
            <person name="McKain M.R."/>
            <person name="Kakrana A."/>
            <person name="Tang H."/>
            <person name="Ray J."/>
            <person name="Groenendijk J."/>
            <person name="Arikit S."/>
            <person name="Mathioni S.M."/>
            <person name="Nakano M."/>
            <person name="Shan H."/>
            <person name="Telgmann-Rauber A."/>
            <person name="Kanno A."/>
            <person name="Yue Z."/>
            <person name="Chen H."/>
            <person name="Li W."/>
            <person name="Chen Y."/>
            <person name="Xu X."/>
            <person name="Zhang Y."/>
            <person name="Luo S."/>
            <person name="Chen H."/>
            <person name="Gao J."/>
            <person name="Mao Z."/>
            <person name="Pires J.C."/>
            <person name="Luo M."/>
            <person name="Kudrna D."/>
            <person name="Wing R.A."/>
            <person name="Meyers B.C."/>
            <person name="Yi K."/>
            <person name="Kong H."/>
            <person name="Lavrijsen P."/>
            <person name="Sunseri F."/>
            <person name="Falavigna A."/>
            <person name="Ye Y."/>
            <person name="Leebens-Mack J.H."/>
            <person name="Chen G."/>
        </authorList>
    </citation>
    <scope>NUCLEOTIDE SEQUENCE [LARGE SCALE GENOMIC DNA]</scope>
    <source>
        <strain evidence="9">cv. DH0086</strain>
    </source>
</reference>
<evidence type="ECO:0000256" key="6">
    <source>
        <dbReference type="ARBA" id="ARBA00023235"/>
    </source>
</evidence>
<dbReference type="PANTHER" id="PTHR18929">
    <property type="entry name" value="PROTEIN DISULFIDE ISOMERASE"/>
    <property type="match status" value="1"/>
</dbReference>
<comment type="subcellular location">
    <subcellularLocation>
        <location evidence="2">Endoplasmic reticulum lumen</location>
    </subcellularLocation>
</comment>
<proteinExistence type="inferred from homology"/>
<sequence length="326" mass="36479">MSTLDSESGQFLVDSTEPKKQPEVMIVRFCDIGRSLGFGLECSIVAMFFLNFSSEQFDAFKSKYHEVASTFKGKGISFLIGDLDASQEDQVPLVVIQENDGKKYLKPNVEPDQISTWLKEYTEGSLKPFRKSEPIPEVNNEPVKVVVADNLHDVVNSGKNVLSKLEPVKMLHERNMYRYVPDFVPIDEEGAQRKQPEWGLQALPTWGWQMHRQATLSLFSSAATSRFSTNLVTATAHSPYLQFPPPSISNAARFWNPVEGRLHTSKGEEATQYLIGNKDKFQAVGYVSETQGYQTSTYVGDKIYLIGGSEEYAGSVIGVKILDKLT</sequence>
<keyword evidence="7" id="KW-0676">Redox-active center</keyword>
<dbReference type="GO" id="GO:0003756">
    <property type="term" value="F:protein disulfide isomerase activity"/>
    <property type="evidence" value="ECO:0007669"/>
    <property type="project" value="UniProtKB-EC"/>
</dbReference>
<dbReference type="AlphaFoldDB" id="A0A5P1E1I2"/>
<evidence type="ECO:0000256" key="5">
    <source>
        <dbReference type="ARBA" id="ARBA00022824"/>
    </source>
</evidence>
<evidence type="ECO:0000313" key="9">
    <source>
        <dbReference type="Proteomes" id="UP000243459"/>
    </source>
</evidence>
<dbReference type="InterPro" id="IPR036249">
    <property type="entry name" value="Thioredoxin-like_sf"/>
</dbReference>
<evidence type="ECO:0000256" key="4">
    <source>
        <dbReference type="ARBA" id="ARBA00012723"/>
    </source>
</evidence>
<dbReference type="GO" id="GO:0034976">
    <property type="term" value="P:response to endoplasmic reticulum stress"/>
    <property type="evidence" value="ECO:0007669"/>
    <property type="project" value="TreeGrafter"/>
</dbReference>
<dbReference type="Gramene" id="ONK56472">
    <property type="protein sequence ID" value="ONK56472"/>
    <property type="gene ID" value="A4U43_C10F9070"/>
</dbReference>
<dbReference type="Proteomes" id="UP000243459">
    <property type="component" value="Chromosome 10"/>
</dbReference>
<keyword evidence="6" id="KW-0413">Isomerase</keyword>
<dbReference type="CDD" id="cd02982">
    <property type="entry name" value="PDI_b'_family"/>
    <property type="match status" value="1"/>
</dbReference>
<keyword evidence="5" id="KW-0256">Endoplasmic reticulum</keyword>
<evidence type="ECO:0000256" key="2">
    <source>
        <dbReference type="ARBA" id="ARBA00004319"/>
    </source>
</evidence>
<evidence type="ECO:0000256" key="1">
    <source>
        <dbReference type="ARBA" id="ARBA00001182"/>
    </source>
</evidence>
<dbReference type="EMBL" id="CM007390">
    <property type="protein sequence ID" value="ONK56472.1"/>
    <property type="molecule type" value="Genomic_DNA"/>
</dbReference>
<dbReference type="GO" id="GO:0005788">
    <property type="term" value="C:endoplasmic reticulum lumen"/>
    <property type="evidence" value="ECO:0007669"/>
    <property type="project" value="UniProtKB-SubCell"/>
</dbReference>